<proteinExistence type="predicted"/>
<comment type="caution">
    <text evidence="1">The sequence shown here is derived from an EMBL/GenBank/DDBJ whole genome shotgun (WGS) entry which is preliminary data.</text>
</comment>
<accession>A0AAN9JMB7</accession>
<gene>
    <name evidence="1" type="ORF">RJT34_12731</name>
</gene>
<dbReference type="EMBL" id="JAYKXN010000003">
    <property type="protein sequence ID" value="KAK7301855.1"/>
    <property type="molecule type" value="Genomic_DNA"/>
</dbReference>
<dbReference type="Proteomes" id="UP001359559">
    <property type="component" value="Unassembled WGS sequence"/>
</dbReference>
<protein>
    <submittedName>
        <fullName evidence="1">Uncharacterized protein</fullName>
    </submittedName>
</protein>
<reference evidence="1 2" key="1">
    <citation type="submission" date="2024-01" db="EMBL/GenBank/DDBJ databases">
        <title>The genomes of 5 underutilized Papilionoideae crops provide insights into root nodulation and disease resistance.</title>
        <authorList>
            <person name="Yuan L."/>
        </authorList>
    </citation>
    <scope>NUCLEOTIDE SEQUENCE [LARGE SCALE GENOMIC DNA]</scope>
    <source>
        <strain evidence="1">LY-2023</strain>
        <tissue evidence="1">Leaf</tissue>
    </source>
</reference>
<dbReference type="AlphaFoldDB" id="A0AAN9JMB7"/>
<keyword evidence="2" id="KW-1185">Reference proteome</keyword>
<evidence type="ECO:0000313" key="1">
    <source>
        <dbReference type="EMBL" id="KAK7301855.1"/>
    </source>
</evidence>
<name>A0AAN9JMB7_CLITE</name>
<organism evidence="1 2">
    <name type="scientific">Clitoria ternatea</name>
    <name type="common">Butterfly pea</name>
    <dbReference type="NCBI Taxonomy" id="43366"/>
    <lineage>
        <taxon>Eukaryota</taxon>
        <taxon>Viridiplantae</taxon>
        <taxon>Streptophyta</taxon>
        <taxon>Embryophyta</taxon>
        <taxon>Tracheophyta</taxon>
        <taxon>Spermatophyta</taxon>
        <taxon>Magnoliopsida</taxon>
        <taxon>eudicotyledons</taxon>
        <taxon>Gunneridae</taxon>
        <taxon>Pentapetalae</taxon>
        <taxon>rosids</taxon>
        <taxon>fabids</taxon>
        <taxon>Fabales</taxon>
        <taxon>Fabaceae</taxon>
        <taxon>Papilionoideae</taxon>
        <taxon>50 kb inversion clade</taxon>
        <taxon>NPAAA clade</taxon>
        <taxon>indigoferoid/millettioid clade</taxon>
        <taxon>Phaseoleae</taxon>
        <taxon>Clitoria</taxon>
    </lineage>
</organism>
<evidence type="ECO:0000313" key="2">
    <source>
        <dbReference type="Proteomes" id="UP001359559"/>
    </source>
</evidence>
<sequence length="80" mass="9082">MVRGFGGGVGYCGGFDKEKVVVVLRWEIVDYGMKNERRFWLEVMIVKEDGGHRVVGGEEEEGCGGFGGWEKKRLWVSEIR</sequence>